<comment type="caution">
    <text evidence="9">The sequence shown here is derived from an EMBL/GenBank/DDBJ whole genome shotgun (WGS) entry which is preliminary data.</text>
</comment>
<keyword evidence="2" id="KW-0813">Transport</keyword>
<feature type="transmembrane region" description="Helical" evidence="7">
    <location>
        <begin position="98"/>
        <end position="116"/>
    </location>
</feature>
<evidence type="ECO:0000259" key="8">
    <source>
        <dbReference type="PROSITE" id="PS50850"/>
    </source>
</evidence>
<dbReference type="InterPro" id="IPR020846">
    <property type="entry name" value="MFS_dom"/>
</dbReference>
<evidence type="ECO:0000256" key="4">
    <source>
        <dbReference type="ARBA" id="ARBA00022692"/>
    </source>
</evidence>
<keyword evidence="10" id="KW-1185">Reference proteome</keyword>
<feature type="transmembrane region" description="Helical" evidence="7">
    <location>
        <begin position="318"/>
        <end position="338"/>
    </location>
</feature>
<accession>A0ABT4BP84</accession>
<dbReference type="InterPro" id="IPR050171">
    <property type="entry name" value="MFS_Transporters"/>
</dbReference>
<dbReference type="Gene3D" id="1.20.1250.20">
    <property type="entry name" value="MFS general substrate transporter like domains"/>
    <property type="match status" value="1"/>
</dbReference>
<dbReference type="Proteomes" id="UP001082703">
    <property type="component" value="Unassembled WGS sequence"/>
</dbReference>
<dbReference type="SUPFAM" id="SSF103473">
    <property type="entry name" value="MFS general substrate transporter"/>
    <property type="match status" value="1"/>
</dbReference>
<dbReference type="InterPro" id="IPR011701">
    <property type="entry name" value="MFS"/>
</dbReference>
<comment type="subcellular location">
    <subcellularLocation>
        <location evidence="1">Cell membrane</location>
        <topology evidence="1">Multi-pass membrane protein</topology>
    </subcellularLocation>
</comment>
<dbReference type="Pfam" id="PF07690">
    <property type="entry name" value="MFS_1"/>
    <property type="match status" value="2"/>
</dbReference>
<organism evidence="9 10">
    <name type="scientific">Caproiciproducens galactitolivorans</name>
    <dbReference type="NCBI Taxonomy" id="642589"/>
    <lineage>
        <taxon>Bacteria</taxon>
        <taxon>Bacillati</taxon>
        <taxon>Bacillota</taxon>
        <taxon>Clostridia</taxon>
        <taxon>Eubacteriales</taxon>
        <taxon>Acutalibacteraceae</taxon>
        <taxon>Caproiciproducens</taxon>
    </lineage>
</organism>
<feature type="transmembrane region" description="Helical" evidence="7">
    <location>
        <begin position="34"/>
        <end position="50"/>
    </location>
</feature>
<keyword evidence="4 7" id="KW-0812">Transmembrane</keyword>
<evidence type="ECO:0000256" key="2">
    <source>
        <dbReference type="ARBA" id="ARBA00022448"/>
    </source>
</evidence>
<feature type="transmembrane region" description="Helical" evidence="7">
    <location>
        <begin position="294"/>
        <end position="312"/>
    </location>
</feature>
<evidence type="ECO:0000256" key="6">
    <source>
        <dbReference type="ARBA" id="ARBA00023136"/>
    </source>
</evidence>
<feature type="transmembrane region" description="Helical" evidence="7">
    <location>
        <begin position="56"/>
        <end position="77"/>
    </location>
</feature>
<evidence type="ECO:0000256" key="5">
    <source>
        <dbReference type="ARBA" id="ARBA00022989"/>
    </source>
</evidence>
<evidence type="ECO:0000313" key="9">
    <source>
        <dbReference type="EMBL" id="MCY1712699.1"/>
    </source>
</evidence>
<dbReference type="PANTHER" id="PTHR23517">
    <property type="entry name" value="RESISTANCE PROTEIN MDTM, PUTATIVE-RELATED-RELATED"/>
    <property type="match status" value="1"/>
</dbReference>
<dbReference type="EMBL" id="JAPOHA010000001">
    <property type="protein sequence ID" value="MCY1712699.1"/>
    <property type="molecule type" value="Genomic_DNA"/>
</dbReference>
<feature type="transmembrane region" description="Helical" evidence="7">
    <location>
        <begin position="158"/>
        <end position="177"/>
    </location>
</feature>
<keyword evidence="3" id="KW-1003">Cell membrane</keyword>
<gene>
    <name evidence="9" type="ORF">OUY18_00305</name>
</gene>
<evidence type="ECO:0000313" key="10">
    <source>
        <dbReference type="Proteomes" id="UP001082703"/>
    </source>
</evidence>
<evidence type="ECO:0000256" key="1">
    <source>
        <dbReference type="ARBA" id="ARBA00004651"/>
    </source>
</evidence>
<protein>
    <submittedName>
        <fullName evidence="9">MFS transporter</fullName>
    </submittedName>
</protein>
<feature type="transmembrane region" description="Helical" evidence="7">
    <location>
        <begin position="385"/>
        <end position="404"/>
    </location>
</feature>
<reference evidence="9 10" key="1">
    <citation type="submission" date="2022-11" db="EMBL/GenBank/DDBJ databases">
        <authorList>
            <person name="Caiyu Z."/>
        </authorList>
    </citation>
    <scope>NUCLEOTIDE SEQUENCE [LARGE SCALE GENOMIC DNA]</scope>
    <source>
        <strain evidence="9 10">YR-4</strain>
    </source>
</reference>
<dbReference type="PROSITE" id="PS50850">
    <property type="entry name" value="MFS"/>
    <property type="match status" value="1"/>
</dbReference>
<sequence length="410" mass="44739">MEVVSLFAGILISSNERHGRDDLMFRSNQQQKRILLTVITVFWFSQYIYIPYQATYLTSIGVVPSLIGLIVGAYGFSQLALRMPIGLMADRKARHKPFILLGILLAGTASLFRILLPNEWGYLIGSILSGCASAMWISFMILFFSYYEKEQLQQASGLAVGANNFGILIGFLAGTLLHEKYGMQLLCALSFLLAIPAFLLSFFLKEADTGEDALPVKELVQVYFNKRLIVFSLLALIQQGVQLSTSMSFTTKIAQSRGASSVQIGICSIIYILTAVISSYFTASKAAQKAGARIWIPVILLCLAAYCILLPNLPTVEWICAAQILSGLSTGILFSFCTSEAMKDIPKAKSSTAMGFYQAVYAIGMTTFPMITGAVTGQFNIRTAYYVLAGITVVGLAGAIRFYSGQKATE</sequence>
<feature type="transmembrane region" description="Helical" evidence="7">
    <location>
        <begin position="224"/>
        <end position="241"/>
    </location>
</feature>
<dbReference type="CDD" id="cd17490">
    <property type="entry name" value="MFS_YxlH_like"/>
    <property type="match status" value="1"/>
</dbReference>
<feature type="transmembrane region" description="Helical" evidence="7">
    <location>
        <begin position="261"/>
        <end position="282"/>
    </location>
</feature>
<feature type="transmembrane region" description="Helical" evidence="7">
    <location>
        <begin position="183"/>
        <end position="204"/>
    </location>
</feature>
<dbReference type="RefSeq" id="WP_268056709.1">
    <property type="nucleotide sequence ID" value="NZ_JAPOHA010000001.1"/>
</dbReference>
<feature type="domain" description="Major facilitator superfamily (MFS) profile" evidence="8">
    <location>
        <begin position="228"/>
        <end position="410"/>
    </location>
</feature>
<keyword evidence="5 7" id="KW-1133">Transmembrane helix</keyword>
<feature type="transmembrane region" description="Helical" evidence="7">
    <location>
        <begin position="122"/>
        <end position="146"/>
    </location>
</feature>
<evidence type="ECO:0000256" key="3">
    <source>
        <dbReference type="ARBA" id="ARBA00022475"/>
    </source>
</evidence>
<dbReference type="InterPro" id="IPR036259">
    <property type="entry name" value="MFS_trans_sf"/>
</dbReference>
<proteinExistence type="predicted"/>
<name>A0ABT4BP84_9FIRM</name>
<keyword evidence="6 7" id="KW-0472">Membrane</keyword>
<feature type="transmembrane region" description="Helical" evidence="7">
    <location>
        <begin position="359"/>
        <end position="379"/>
    </location>
</feature>
<evidence type="ECO:0000256" key="7">
    <source>
        <dbReference type="SAM" id="Phobius"/>
    </source>
</evidence>